<dbReference type="Proteomes" id="UP001286313">
    <property type="component" value="Unassembled WGS sequence"/>
</dbReference>
<sequence length="152" mass="16949">MLRVSFERDYDEGSSKKHTILHPSSLREAARTAHPNSFLFPYHCHHHHQQQQQQQELGLQRVNIILLPGLHRESDADNWYSCLHACLTLERQQTPPPVTRCNLPLSATTTTTTTTNCSSGGGGGGRRRGIISTVKLQLDGSPLTLQGQWTVS</sequence>
<name>A0AAE1EJG9_PETCI</name>
<proteinExistence type="predicted"/>
<accession>A0AAE1EJG9</accession>
<reference evidence="1" key="1">
    <citation type="submission" date="2023-10" db="EMBL/GenBank/DDBJ databases">
        <title>Genome assemblies of two species of porcelain crab, Petrolisthes cinctipes and Petrolisthes manimaculis (Anomura: Porcellanidae).</title>
        <authorList>
            <person name="Angst P."/>
        </authorList>
    </citation>
    <scope>NUCLEOTIDE SEQUENCE</scope>
    <source>
        <strain evidence="1">PB745_01</strain>
        <tissue evidence="1">Gill</tissue>
    </source>
</reference>
<gene>
    <name evidence="1" type="ORF">Pcinc_040494</name>
</gene>
<organism evidence="1 2">
    <name type="scientific">Petrolisthes cinctipes</name>
    <name type="common">Flat porcelain crab</name>
    <dbReference type="NCBI Taxonomy" id="88211"/>
    <lineage>
        <taxon>Eukaryota</taxon>
        <taxon>Metazoa</taxon>
        <taxon>Ecdysozoa</taxon>
        <taxon>Arthropoda</taxon>
        <taxon>Crustacea</taxon>
        <taxon>Multicrustacea</taxon>
        <taxon>Malacostraca</taxon>
        <taxon>Eumalacostraca</taxon>
        <taxon>Eucarida</taxon>
        <taxon>Decapoda</taxon>
        <taxon>Pleocyemata</taxon>
        <taxon>Anomura</taxon>
        <taxon>Galatheoidea</taxon>
        <taxon>Porcellanidae</taxon>
        <taxon>Petrolisthes</taxon>
    </lineage>
</organism>
<protein>
    <submittedName>
        <fullName evidence="1">Uncharacterized protein</fullName>
    </submittedName>
</protein>
<comment type="caution">
    <text evidence="1">The sequence shown here is derived from an EMBL/GenBank/DDBJ whole genome shotgun (WGS) entry which is preliminary data.</text>
</comment>
<dbReference type="AlphaFoldDB" id="A0AAE1EJG9"/>
<keyword evidence="2" id="KW-1185">Reference proteome</keyword>
<dbReference type="EMBL" id="JAWQEG010007180">
    <property type="protein sequence ID" value="KAK3852930.1"/>
    <property type="molecule type" value="Genomic_DNA"/>
</dbReference>
<evidence type="ECO:0000313" key="2">
    <source>
        <dbReference type="Proteomes" id="UP001286313"/>
    </source>
</evidence>
<evidence type="ECO:0000313" key="1">
    <source>
        <dbReference type="EMBL" id="KAK3852930.1"/>
    </source>
</evidence>